<proteinExistence type="predicted"/>
<keyword evidence="2" id="KW-0812">Transmembrane</keyword>
<evidence type="ECO:0000259" key="3">
    <source>
        <dbReference type="Pfam" id="PF13116"/>
    </source>
</evidence>
<feature type="domain" description="YhdP central" evidence="3">
    <location>
        <begin position="55"/>
        <end position="1394"/>
    </location>
</feature>
<protein>
    <submittedName>
        <fullName evidence="4">TIGR02099 family protein</fullName>
    </submittedName>
</protein>
<feature type="transmembrane region" description="Helical" evidence="2">
    <location>
        <begin position="50"/>
        <end position="76"/>
    </location>
</feature>
<reference evidence="4" key="1">
    <citation type="submission" date="2021-01" db="EMBL/GenBank/DDBJ databases">
        <title>Genome sequence of strain Noviherbaspirillum sp. DKR-6.</title>
        <authorList>
            <person name="Chaudhary D.K."/>
        </authorList>
    </citation>
    <scope>NUCLEOTIDE SEQUENCE</scope>
    <source>
        <strain evidence="4">DKR-6</strain>
    </source>
</reference>
<dbReference type="RefSeq" id="WP_200589986.1">
    <property type="nucleotide sequence ID" value="NZ_JAEPBG010000001.1"/>
</dbReference>
<dbReference type="PANTHER" id="PTHR38690:SF1">
    <property type="entry name" value="PROTEASE"/>
    <property type="match status" value="1"/>
</dbReference>
<evidence type="ECO:0000256" key="2">
    <source>
        <dbReference type="SAM" id="Phobius"/>
    </source>
</evidence>
<dbReference type="Pfam" id="PF13116">
    <property type="entry name" value="YhdP"/>
    <property type="match status" value="1"/>
</dbReference>
<organism evidence="4 5">
    <name type="scientific">Noviherbaspirillum pedocola</name>
    <dbReference type="NCBI Taxonomy" id="2801341"/>
    <lineage>
        <taxon>Bacteria</taxon>
        <taxon>Pseudomonadati</taxon>
        <taxon>Pseudomonadota</taxon>
        <taxon>Betaproteobacteria</taxon>
        <taxon>Burkholderiales</taxon>
        <taxon>Oxalobacteraceae</taxon>
        <taxon>Noviherbaspirillum</taxon>
    </lineage>
</organism>
<feature type="region of interest" description="Disordered" evidence="1">
    <location>
        <begin position="1400"/>
        <end position="1419"/>
    </location>
</feature>
<evidence type="ECO:0000313" key="5">
    <source>
        <dbReference type="Proteomes" id="UP000622890"/>
    </source>
</evidence>
<sequence length="1419" mass="152590">MPAFPKSILTLPGLMSKSPTPLRRLHAHALQGWRRLRLAYRVANRLSHHALGMLLTGMVVLYFIFCGLVLGLRFLVLPNIDHYKQNIEQIASSKLQRQVSVQTIHASWHGLNPQLQLHEVVVRNRRGETALRLPRVSATLSWTSLLVADLRLESLVIDRPDLEIERDVDGRLYVAGVAIEPGGDDGRGLDWLLSQREIRVRDGWVRWHDGARNAPPLTLEKVQFLLRNHWRRHRFALKATPPQELGAPLDIRADFRHPSFAQRIADVSRWSGTVYADWRQADLEKWRAWVDYPFEVKSGSGALRAWLDFDSARVAGITADLGLSGLWLRLRPDLEPLDMRRISGRIAAKLAPDAENDAGTDAGPMTAQSVSLTDLTLETADGQTLPSTTIAASRVPGVGSGTVNGAARTEIRATYLDLAPIAGFLGKLPLDEELRTAIADLAPRGVLRDFSAAWQGDYPQLSQWHVKGRFDGLSLRSRAARQGEAATPGFENLAGAIDAGERGGSINLSAPGTVLHLPGYLVDPELPFDELQLRANWTRPNAKALSVQIGGLSFVQDGVAGEAHGSWQGELSDSGHPTPGVINLSASVPHFDLRRIGRFLPMALPASTREWLVGALQAGQASGVALVLKGDMAHFPFQDAQSRRHGQFAVTGLIEGGRLNYTPGKFAENSTAAPMWPLLENIHGSFSFERARMEIRGESAKTGGVSLSKVEAVIPDLLTHDPQLAIRGQAQGALQDYLRYVDNSPVAEWIGNFTDEARGTGEARLNLKLDLPLAHIRDAKVDGALQFLGNDVDLLADLPTLSRATGELKFNEHGFRLNGMRAGFLGGMSQISGGSSKDSPVAVRAEGAITAEGLRAAYPQPALRRLLERLSGGSRYSVQINVKGKQPEIIAESTLQGIALDLPAPLKKGAAEAMPLRFAQTLAPGGAGDMRQDWLLTLGKTLEARYQRRRAEAPHAPWQLVRGGIGVNAPPAMPDTGVAVNLGADRLDLDAWRALADSSGAEPATGAAGKAAGKPAGNVAGGAAVGAAVGAAGVDSLQSYVEPRLIAARAAELIVMGKRLDGVVLGASRSGSDWQANIESTQASGHLSWSGTPRGPGKVTARLAALIVPEAATTEVSDLLQGKDTTTQLPALDIVAERFELSGRQLGRLELAADNLELRAGREWRIGKLQLTNPDGTFAATGKWTIRNGANLSSLDYRLDVADAGKLLERFGYAHVLKGGRGRISGLLNWDGLPFKMDMRSLSGQMQLDIASGQFLKVDPGAAKLLGVLSLQSLPRRLSLDFRDVFSEGFAFDGVVASAGIDHGVMKTDSFKMRGVSAVVLLDGSVDIANETQDLAVVVLPEINAGAASVAYGLMVNPVVGLGTFLAQLFLRDPLMHAFTMEYHIAGSWKDPEISKVNRRTGKSGAVAANPSAQEGTQR</sequence>
<dbReference type="NCBIfam" id="TIGR02099">
    <property type="entry name" value="YhdP family protein"/>
    <property type="match status" value="1"/>
</dbReference>
<accession>A0A934W696</accession>
<evidence type="ECO:0000256" key="1">
    <source>
        <dbReference type="SAM" id="MobiDB-lite"/>
    </source>
</evidence>
<comment type="caution">
    <text evidence="4">The sequence shown here is derived from an EMBL/GenBank/DDBJ whole genome shotgun (WGS) entry which is preliminary data.</text>
</comment>
<evidence type="ECO:0000313" key="4">
    <source>
        <dbReference type="EMBL" id="MBK4733284.1"/>
    </source>
</evidence>
<dbReference type="EMBL" id="JAEPBG010000001">
    <property type="protein sequence ID" value="MBK4733284.1"/>
    <property type="molecule type" value="Genomic_DNA"/>
</dbReference>
<keyword evidence="2" id="KW-1133">Transmembrane helix</keyword>
<dbReference type="InterPro" id="IPR025263">
    <property type="entry name" value="YhdP_central"/>
</dbReference>
<dbReference type="InterPro" id="IPR011836">
    <property type="entry name" value="YhdP"/>
</dbReference>
<name>A0A934W696_9BURK</name>
<dbReference type="PANTHER" id="PTHR38690">
    <property type="entry name" value="PROTEASE-RELATED"/>
    <property type="match status" value="1"/>
</dbReference>
<dbReference type="Proteomes" id="UP000622890">
    <property type="component" value="Unassembled WGS sequence"/>
</dbReference>
<keyword evidence="5" id="KW-1185">Reference proteome</keyword>
<keyword evidence="2" id="KW-0472">Membrane</keyword>
<gene>
    <name evidence="4" type="ORF">JJB74_01445</name>
</gene>